<proteinExistence type="predicted"/>
<dbReference type="RefSeq" id="WP_106471889.1">
    <property type="nucleotide sequence ID" value="NZ_CP027665.1"/>
</dbReference>
<evidence type="ECO:0000313" key="2">
    <source>
        <dbReference type="Proteomes" id="UP000237655"/>
    </source>
</evidence>
<name>A0A2S0MP90_9RHOB</name>
<dbReference type="KEGG" id="thas:C6Y53_07550"/>
<dbReference type="Proteomes" id="UP000237655">
    <property type="component" value="Chromosome"/>
</dbReference>
<sequence>MSAPITSQIVWDGVQVEITFHQRRWKSDFDHIELHVEEGRIIPVTETGYRSHFLSAGIVEEYGGPEDFVRAWLDHETASSDWKKREEAARQMSLF</sequence>
<keyword evidence="2" id="KW-1185">Reference proteome</keyword>
<protein>
    <submittedName>
        <fullName evidence="1">Uncharacterized protein</fullName>
    </submittedName>
</protein>
<evidence type="ECO:0000313" key="1">
    <source>
        <dbReference type="EMBL" id="AVO37571.1"/>
    </source>
</evidence>
<gene>
    <name evidence="1" type="ORF">C6Y53_07550</name>
</gene>
<dbReference type="EMBL" id="CP027665">
    <property type="protein sequence ID" value="AVO37571.1"/>
    <property type="molecule type" value="Genomic_DNA"/>
</dbReference>
<accession>A0A2S0MP90</accession>
<organism evidence="1 2">
    <name type="scientific">Pukyongiella litopenaei</name>
    <dbReference type="NCBI Taxonomy" id="2605946"/>
    <lineage>
        <taxon>Bacteria</taxon>
        <taxon>Pseudomonadati</taxon>
        <taxon>Pseudomonadota</taxon>
        <taxon>Alphaproteobacteria</taxon>
        <taxon>Rhodobacterales</taxon>
        <taxon>Paracoccaceae</taxon>
        <taxon>Pukyongiella</taxon>
    </lineage>
</organism>
<reference evidence="2" key="1">
    <citation type="submission" date="2018-03" db="EMBL/GenBank/DDBJ databases">
        <title>Genomic analysis of the strain SH-1 isolated from shrimp intestine.</title>
        <authorList>
            <person name="Kim Y.-S."/>
            <person name="Kim S.-E."/>
            <person name="Kim K.-H."/>
        </authorList>
    </citation>
    <scope>NUCLEOTIDE SEQUENCE [LARGE SCALE GENOMIC DNA]</scope>
    <source>
        <strain evidence="2">SH-1</strain>
    </source>
</reference>
<dbReference type="AlphaFoldDB" id="A0A2S0MP90"/>